<keyword evidence="6" id="KW-0472">Membrane</keyword>
<sequence>MITTMRRHATTLALFAASTTAVTAVVNILTEPTISHQAMLQQKMLLDQVVPAELYNSDIQKECYVVTNPALGSSAPHRVFIARQNGEPVAAALESTAPDGYSGAIKLLVGADFHGTVLGVRVTEHHETPGLGDKIELRISDWITRFNGLMVQGEHDARWAVKKEGGMFDQFTGATITPRAVINSVKRSALYLQTLPSQINTLSACGENQ</sequence>
<feature type="domain" description="FMN-binding" evidence="8">
    <location>
        <begin position="100"/>
        <end position="192"/>
    </location>
</feature>
<dbReference type="GO" id="GO:0009055">
    <property type="term" value="F:electron transfer activity"/>
    <property type="evidence" value="ECO:0007669"/>
    <property type="project" value="InterPro"/>
</dbReference>
<dbReference type="eggNOG" id="COG4659">
    <property type="taxonomic scope" value="Bacteria"/>
</dbReference>
<keyword evidence="6" id="KW-1003">Cell membrane</keyword>
<dbReference type="STRING" id="55207.KP22_04980"/>
<dbReference type="SMART" id="SM00900">
    <property type="entry name" value="FMN_bind"/>
    <property type="match status" value="1"/>
</dbReference>
<keyword evidence="5 6" id="KW-0249">Electron transport</keyword>
<dbReference type="PANTHER" id="PTHR36118:SF1">
    <property type="entry name" value="ION-TRANSLOCATING OXIDOREDUCTASE COMPLEX SUBUNIT G"/>
    <property type="match status" value="1"/>
</dbReference>
<evidence type="ECO:0000313" key="9">
    <source>
        <dbReference type="EMBL" id="KFX07444.1"/>
    </source>
</evidence>
<keyword evidence="6" id="KW-1278">Translocase</keyword>
<dbReference type="Proteomes" id="UP000032869">
    <property type="component" value="Unassembled WGS sequence"/>
</dbReference>
<proteinExistence type="inferred from homology"/>
<comment type="function">
    <text evidence="6">Part of a membrane-bound complex that couples electron transfer with translocation of ions across the membrane.</text>
</comment>
<keyword evidence="1 6" id="KW-0813">Transport</keyword>
<keyword evidence="3 6" id="KW-0285">Flavoprotein</keyword>
<dbReference type="InterPro" id="IPR010209">
    <property type="entry name" value="Ion_transpt_RnfG/RsxG"/>
</dbReference>
<dbReference type="NCBIfam" id="NF002519">
    <property type="entry name" value="PRK01908.1"/>
    <property type="match status" value="1"/>
</dbReference>
<keyword evidence="6" id="KW-0997">Cell inner membrane</keyword>
<dbReference type="RefSeq" id="WP_039299937.1">
    <property type="nucleotide sequence ID" value="NZ_JAODTE010000001.1"/>
</dbReference>
<dbReference type="OrthoDB" id="9784165at2"/>
<evidence type="ECO:0000256" key="1">
    <source>
        <dbReference type="ARBA" id="ARBA00022448"/>
    </source>
</evidence>
<comment type="caution">
    <text evidence="9">The sequence shown here is derived from an EMBL/GenBank/DDBJ whole genome shotgun (WGS) entry which is preliminary data.</text>
</comment>
<comment type="subunit">
    <text evidence="6">The complex is composed of six subunits: RnfA, RnfB, RnfC, RnfD, RnfE and RnfG.</text>
</comment>
<dbReference type="AlphaFoldDB" id="A0A093S3S1"/>
<dbReference type="InterPro" id="IPR007329">
    <property type="entry name" value="FMN-bd"/>
</dbReference>
<keyword evidence="4 6" id="KW-0288">FMN</keyword>
<dbReference type="PANTHER" id="PTHR36118">
    <property type="entry name" value="ION-TRANSLOCATING OXIDOREDUCTASE COMPLEX SUBUNIT G"/>
    <property type="match status" value="1"/>
</dbReference>
<dbReference type="HAMAP" id="MF_00479">
    <property type="entry name" value="RsxG_RnfG"/>
    <property type="match status" value="1"/>
</dbReference>
<evidence type="ECO:0000313" key="12">
    <source>
        <dbReference type="Proteomes" id="UP000032874"/>
    </source>
</evidence>
<dbReference type="GO" id="GO:0010181">
    <property type="term" value="F:FMN binding"/>
    <property type="evidence" value="ECO:0007669"/>
    <property type="project" value="InterPro"/>
</dbReference>
<evidence type="ECO:0000256" key="3">
    <source>
        <dbReference type="ARBA" id="ARBA00022630"/>
    </source>
</evidence>
<protein>
    <recommendedName>
        <fullName evidence="6">Ion-translocating oxidoreductase complex subunit G</fullName>
        <ecNumber evidence="6">7.-.-.-</ecNumber>
    </recommendedName>
    <alternativeName>
        <fullName evidence="6">Rnf electron transport complex subunit G</fullName>
    </alternativeName>
</protein>
<keyword evidence="7" id="KW-0732">Signal</keyword>
<keyword evidence="2 6" id="KW-0597">Phosphoprotein</keyword>
<name>A0A093S3S1_9GAMM</name>
<dbReference type="GO" id="GO:0022900">
    <property type="term" value="P:electron transport chain"/>
    <property type="evidence" value="ECO:0007669"/>
    <property type="project" value="UniProtKB-UniRule"/>
</dbReference>
<evidence type="ECO:0000256" key="2">
    <source>
        <dbReference type="ARBA" id="ARBA00022553"/>
    </source>
</evidence>
<dbReference type="EMBL" id="JQHM01000001">
    <property type="protein sequence ID" value="KFX07444.1"/>
    <property type="molecule type" value="Genomic_DNA"/>
</dbReference>
<dbReference type="Proteomes" id="UP000032874">
    <property type="component" value="Unassembled WGS sequence"/>
</dbReference>
<keyword evidence="6" id="KW-0812">Transmembrane</keyword>
<evidence type="ECO:0000259" key="8">
    <source>
        <dbReference type="SMART" id="SM00900"/>
    </source>
</evidence>
<evidence type="ECO:0000256" key="4">
    <source>
        <dbReference type="ARBA" id="ARBA00022643"/>
    </source>
</evidence>
<keyword evidence="11" id="KW-1185">Reference proteome</keyword>
<comment type="cofactor">
    <cofactor evidence="6">
        <name>FMN</name>
        <dbReference type="ChEBI" id="CHEBI:58210"/>
    </cofactor>
</comment>
<dbReference type="EC" id="7.-.-.-" evidence="6"/>
<gene>
    <name evidence="6" type="primary">rnfG</name>
    <name evidence="10" type="ORF">JV35_03560</name>
    <name evidence="9" type="ORF">KP22_04980</name>
</gene>
<comment type="similarity">
    <text evidence="6">Belongs to the RnfG family.</text>
</comment>
<feature type="signal peptide" evidence="7">
    <location>
        <begin position="1"/>
        <end position="23"/>
    </location>
</feature>
<dbReference type="Pfam" id="PF04205">
    <property type="entry name" value="FMN_bind"/>
    <property type="match status" value="1"/>
</dbReference>
<dbReference type="GO" id="GO:0005886">
    <property type="term" value="C:plasma membrane"/>
    <property type="evidence" value="ECO:0007669"/>
    <property type="project" value="UniProtKB-SubCell"/>
</dbReference>
<comment type="subcellular location">
    <subcellularLocation>
        <location evidence="6">Cell inner membrane</location>
        <topology evidence="6">Single-pass membrane protein</topology>
    </subcellularLocation>
</comment>
<keyword evidence="6" id="KW-1133">Transmembrane helix</keyword>
<dbReference type="PIRSF" id="PIRSF006091">
    <property type="entry name" value="E_trnsport_RnfG"/>
    <property type="match status" value="1"/>
</dbReference>
<evidence type="ECO:0000256" key="5">
    <source>
        <dbReference type="ARBA" id="ARBA00022982"/>
    </source>
</evidence>
<evidence type="ECO:0000313" key="10">
    <source>
        <dbReference type="EMBL" id="KFX22252.1"/>
    </source>
</evidence>
<feature type="modified residue" description="FMN phosphoryl threonine" evidence="6">
    <location>
        <position position="175"/>
    </location>
</feature>
<organism evidence="9 12">
    <name type="scientific">Pectobacterium betavasculorum</name>
    <dbReference type="NCBI Taxonomy" id="55207"/>
    <lineage>
        <taxon>Bacteria</taxon>
        <taxon>Pseudomonadati</taxon>
        <taxon>Pseudomonadota</taxon>
        <taxon>Gammaproteobacteria</taxon>
        <taxon>Enterobacterales</taxon>
        <taxon>Pectobacteriaceae</taxon>
        <taxon>Pectobacterium</taxon>
    </lineage>
</organism>
<accession>A0A093S3S1</accession>
<feature type="chain" id="PRO_5001891087" description="Ion-translocating oxidoreductase complex subunit G" evidence="7">
    <location>
        <begin position="24"/>
        <end position="209"/>
    </location>
</feature>
<dbReference type="EMBL" id="JQHL01000001">
    <property type="protein sequence ID" value="KFX22252.1"/>
    <property type="molecule type" value="Genomic_DNA"/>
</dbReference>
<reference evidence="11 12" key="1">
    <citation type="submission" date="2014-08" db="EMBL/GenBank/DDBJ databases">
        <title>Genome sequences of NCPPB Pectobacterium isolates.</title>
        <authorList>
            <person name="Glover R.H."/>
            <person name="Sapp M."/>
            <person name="Elphinstone J."/>
        </authorList>
    </citation>
    <scope>NUCLEOTIDE SEQUENCE [LARGE SCALE GENOMIC DNA]</scope>
    <source>
        <strain evidence="10 11">NCPPB 2793</strain>
        <strain evidence="9 12">NCPPB 2795</strain>
    </source>
</reference>
<evidence type="ECO:0000256" key="6">
    <source>
        <dbReference type="HAMAP-Rule" id="MF_00479"/>
    </source>
</evidence>
<evidence type="ECO:0000313" key="11">
    <source>
        <dbReference type="Proteomes" id="UP000032869"/>
    </source>
</evidence>
<evidence type="ECO:0000256" key="7">
    <source>
        <dbReference type="SAM" id="SignalP"/>
    </source>
</evidence>
<dbReference type="NCBIfam" id="TIGR01947">
    <property type="entry name" value="rnfG"/>
    <property type="match status" value="1"/>
</dbReference>